<dbReference type="eggNOG" id="KOG1161">
    <property type="taxonomic scope" value="Eukaryota"/>
</dbReference>
<evidence type="ECO:0000256" key="4">
    <source>
        <dbReference type="ARBA" id="ARBA00023136"/>
    </source>
</evidence>
<dbReference type="InterPro" id="IPR003807">
    <property type="entry name" value="DUF202"/>
</dbReference>
<keyword evidence="10" id="KW-1185">Reference proteome</keyword>
<feature type="transmembrane region" description="Helical" evidence="6">
    <location>
        <begin position="638"/>
        <end position="658"/>
    </location>
</feature>
<evidence type="ECO:0000256" key="6">
    <source>
        <dbReference type="SAM" id="Phobius"/>
    </source>
</evidence>
<sequence>MNSRYRVNLRLLQEAAEHAAGKENIQVQVQEYNQLLRKQIDLLNHYCTIKYEELLLEIQNVAKHIRRVTQIASEGNDLISEKELSIILLSSERQLTAAGEDVVALELCIRENFQLLIKSIINFDNIVMTSAAPWFIAQLTREGFANVNSDQLLIALSLCWEKWRLLESRDWMDKNNENAWKPPESFVRNTIKYWIRPDKVCKCKASIVRYLPYLIFGLSIKELSYILDPYEIESEKPKQEVCDSQLVSSVYFDSDKGYSYQRRIQRMEKAELIRFRWYGENAQTVHDKAIPIFVERKTHHESWSGQDSVKERFSLPQKKIYDYIRGQLDLDQWVQHLDPESKKTKNILKLGKEISKSIQQRDLQPMLRTSYLRSAFQRSDRNDIRFSLDTNLCMVDEYNPELWDKMGPVDEGEELPPKGVPSKVSDDDFDGHNPGDGRNPGGDRRAVVGNMAERGRGGKYRPWCKTDHEILSGNQVVRFPYAVLEVKLQTEQPQWVSKMLYDCGATMVYKFSKFQHGFAFLHRNMLPPDVPLPHWIEDFENRGYVQGFQLPSVGTNQLSMSQGRRGLLSGTIPGALRLRDGGMNDSFYVNTVYSRGRNVKKYDPKSIFACERTLMHYCRKALFVFAAGLAAFQKGWNASGIAAIVSGMACVIYSFLVYKTRMHKIVK</sequence>
<keyword evidence="4 6" id="KW-0472">Membrane</keyword>
<dbReference type="OMA" id="IFACERT"/>
<name>A0A023B125_GRENI</name>
<evidence type="ECO:0000256" key="3">
    <source>
        <dbReference type="ARBA" id="ARBA00022989"/>
    </source>
</evidence>
<comment type="subcellular location">
    <subcellularLocation>
        <location evidence="1">Endomembrane system</location>
        <topology evidence="1">Multi-pass membrane protein</topology>
    </subcellularLocation>
</comment>
<feature type="domain" description="DUF202" evidence="7">
    <location>
        <begin position="606"/>
        <end position="663"/>
    </location>
</feature>
<reference evidence="9" key="1">
    <citation type="submission" date="2013-12" db="EMBL/GenBank/DDBJ databases">
        <authorList>
            <person name="Omoto C.K."/>
            <person name="Sibley D."/>
            <person name="Venepally P."/>
            <person name="Hadjithomas M."/>
            <person name="Karamycheva S."/>
            <person name="Brunk B."/>
            <person name="Roos D."/>
            <person name="Caler E."/>
            <person name="Lorenzi H."/>
        </authorList>
    </citation>
    <scope>NUCLEOTIDE SEQUENCE</scope>
</reference>
<evidence type="ECO:0000256" key="5">
    <source>
        <dbReference type="SAM" id="MobiDB-lite"/>
    </source>
</evidence>
<proteinExistence type="predicted"/>
<evidence type="ECO:0000256" key="2">
    <source>
        <dbReference type="ARBA" id="ARBA00022692"/>
    </source>
</evidence>
<dbReference type="Pfam" id="PF02656">
    <property type="entry name" value="DUF202"/>
    <property type="match status" value="1"/>
</dbReference>
<dbReference type="Gene3D" id="3.20.100.30">
    <property type="entry name" value="VTC, catalytic tunnel domain"/>
    <property type="match status" value="1"/>
</dbReference>
<dbReference type="PANTHER" id="PTHR46140:SF1">
    <property type="entry name" value="VACUOLAR TRANSPORTER CHAPERONE COMPLEX SUBUNIT 4-RELATED"/>
    <property type="match status" value="1"/>
</dbReference>
<dbReference type="Pfam" id="PF09359">
    <property type="entry name" value="VTC"/>
    <property type="match status" value="1"/>
</dbReference>
<evidence type="ECO:0000259" key="8">
    <source>
        <dbReference type="Pfam" id="PF09359"/>
    </source>
</evidence>
<keyword evidence="3 6" id="KW-1133">Transmembrane helix</keyword>
<feature type="region of interest" description="Disordered" evidence="5">
    <location>
        <begin position="405"/>
        <end position="446"/>
    </location>
</feature>
<dbReference type="EMBL" id="AFNH02001000">
    <property type="protein sequence ID" value="EZG46117.1"/>
    <property type="molecule type" value="Genomic_DNA"/>
</dbReference>
<organism evidence="9 10">
    <name type="scientific">Gregarina niphandrodes</name>
    <name type="common">Septate eugregarine</name>
    <dbReference type="NCBI Taxonomy" id="110365"/>
    <lineage>
        <taxon>Eukaryota</taxon>
        <taxon>Sar</taxon>
        <taxon>Alveolata</taxon>
        <taxon>Apicomplexa</taxon>
        <taxon>Conoidasida</taxon>
        <taxon>Gregarinasina</taxon>
        <taxon>Eugregarinorida</taxon>
        <taxon>Gregarinidae</taxon>
        <taxon>Gregarina</taxon>
    </lineage>
</organism>
<feature type="domain" description="VTC" evidence="8">
    <location>
        <begin position="188"/>
        <end position="522"/>
    </location>
</feature>
<evidence type="ECO:0000313" key="9">
    <source>
        <dbReference type="EMBL" id="EZG46117.1"/>
    </source>
</evidence>
<dbReference type="GeneID" id="22914797"/>
<gene>
    <name evidence="9" type="ORF">GNI_135150</name>
</gene>
<dbReference type="InterPro" id="IPR018966">
    <property type="entry name" value="VTC_domain"/>
</dbReference>
<feature type="compositionally biased region" description="Basic and acidic residues" evidence="5">
    <location>
        <begin position="424"/>
        <end position="446"/>
    </location>
</feature>
<evidence type="ECO:0000256" key="1">
    <source>
        <dbReference type="ARBA" id="ARBA00004127"/>
    </source>
</evidence>
<evidence type="ECO:0000313" key="10">
    <source>
        <dbReference type="Proteomes" id="UP000019763"/>
    </source>
</evidence>
<keyword evidence="2 6" id="KW-0812">Transmembrane</keyword>
<dbReference type="RefSeq" id="XP_011132373.1">
    <property type="nucleotide sequence ID" value="XM_011134071.1"/>
</dbReference>
<dbReference type="GO" id="GO:0012505">
    <property type="term" value="C:endomembrane system"/>
    <property type="evidence" value="ECO:0007669"/>
    <property type="project" value="UniProtKB-SubCell"/>
</dbReference>
<comment type="caution">
    <text evidence="9">The sequence shown here is derived from an EMBL/GenBank/DDBJ whole genome shotgun (WGS) entry which is preliminary data.</text>
</comment>
<dbReference type="InterPro" id="IPR051572">
    <property type="entry name" value="VTC_Complex_Subunit"/>
</dbReference>
<dbReference type="PANTHER" id="PTHR46140">
    <property type="entry name" value="VACUOLAR TRANSPORTER CHAPERONE 1-RELATED"/>
    <property type="match status" value="1"/>
</dbReference>
<accession>A0A023B125</accession>
<dbReference type="AlphaFoldDB" id="A0A023B125"/>
<protein>
    <submittedName>
        <fullName evidence="9">VTC domain protein</fullName>
    </submittedName>
</protein>
<evidence type="ECO:0000259" key="7">
    <source>
        <dbReference type="Pfam" id="PF02656"/>
    </source>
</evidence>
<dbReference type="OrthoDB" id="6493944at2759"/>
<dbReference type="InterPro" id="IPR042267">
    <property type="entry name" value="VTC_sf"/>
</dbReference>
<dbReference type="GO" id="GO:0006799">
    <property type="term" value="P:polyphosphate biosynthetic process"/>
    <property type="evidence" value="ECO:0007669"/>
    <property type="project" value="UniProtKB-ARBA"/>
</dbReference>
<dbReference type="Proteomes" id="UP000019763">
    <property type="component" value="Unassembled WGS sequence"/>
</dbReference>
<dbReference type="VEuPathDB" id="CryptoDB:GNI_135150"/>